<dbReference type="EMBL" id="BAABFL010000064">
    <property type="protein sequence ID" value="GAA4648314.1"/>
    <property type="molecule type" value="Genomic_DNA"/>
</dbReference>
<name>A0ABP8UYU0_9GAMM</name>
<gene>
    <name evidence="1" type="ORF">GCM10023116_05810</name>
</gene>
<proteinExistence type="predicted"/>
<accession>A0ABP8UYU0</accession>
<sequence length="101" mass="11389">MSQSMTRSELYRALWSKTRKALAEEWELPASIITEVAKSADIPLPPPGYWTLVELGKDFTISLLEGNIQEVITQPPALFQRPKVAYTNTSEKQSAHECCNH</sequence>
<evidence type="ECO:0000313" key="2">
    <source>
        <dbReference type="Proteomes" id="UP001500604"/>
    </source>
</evidence>
<reference evidence="2" key="1">
    <citation type="journal article" date="2019" name="Int. J. Syst. Evol. Microbiol.">
        <title>The Global Catalogue of Microorganisms (GCM) 10K type strain sequencing project: providing services to taxonomists for standard genome sequencing and annotation.</title>
        <authorList>
            <consortium name="The Broad Institute Genomics Platform"/>
            <consortium name="The Broad Institute Genome Sequencing Center for Infectious Disease"/>
            <person name="Wu L."/>
            <person name="Ma J."/>
        </authorList>
    </citation>
    <scope>NUCLEOTIDE SEQUENCE [LARGE SCALE GENOMIC DNA]</scope>
    <source>
        <strain evidence="2">JCM 17805</strain>
    </source>
</reference>
<dbReference type="RefSeq" id="WP_345193834.1">
    <property type="nucleotide sequence ID" value="NZ_BAABFL010000064.1"/>
</dbReference>
<evidence type="ECO:0000313" key="1">
    <source>
        <dbReference type="EMBL" id="GAA4648314.1"/>
    </source>
</evidence>
<protein>
    <submittedName>
        <fullName evidence="1">Uncharacterized protein</fullName>
    </submittedName>
</protein>
<comment type="caution">
    <text evidence="1">The sequence shown here is derived from an EMBL/GenBank/DDBJ whole genome shotgun (WGS) entry which is preliminary data.</text>
</comment>
<keyword evidence="2" id="KW-1185">Reference proteome</keyword>
<organism evidence="1 2">
    <name type="scientific">Kistimonas scapharcae</name>
    <dbReference type="NCBI Taxonomy" id="1036133"/>
    <lineage>
        <taxon>Bacteria</taxon>
        <taxon>Pseudomonadati</taxon>
        <taxon>Pseudomonadota</taxon>
        <taxon>Gammaproteobacteria</taxon>
        <taxon>Oceanospirillales</taxon>
        <taxon>Endozoicomonadaceae</taxon>
        <taxon>Kistimonas</taxon>
    </lineage>
</organism>
<dbReference type="Proteomes" id="UP001500604">
    <property type="component" value="Unassembled WGS sequence"/>
</dbReference>